<keyword evidence="2" id="KW-1003">Cell membrane</keyword>
<dbReference type="InterPro" id="IPR003838">
    <property type="entry name" value="ABC3_permease_C"/>
</dbReference>
<evidence type="ECO:0000256" key="3">
    <source>
        <dbReference type="ARBA" id="ARBA00022692"/>
    </source>
</evidence>
<feature type="domain" description="ABC3 transporter permease C-terminal" evidence="8">
    <location>
        <begin position="732"/>
        <end position="852"/>
    </location>
</feature>
<dbReference type="RefSeq" id="WP_187534405.1">
    <property type="nucleotide sequence ID" value="NZ_CBCSHU010000001.1"/>
</dbReference>
<feature type="transmembrane region" description="Helical" evidence="7">
    <location>
        <begin position="329"/>
        <end position="347"/>
    </location>
</feature>
<sequence length="860" mass="97639">MNITKRISLQNVKKNWKASLLTIISISLSVAMTTMVVASLFGVYKTYEEDKLYKSSKWNVEVGIQDDADEIISALGEIVDSYAVISRGKYVDVGTELDRRSMSIDTIDFKSNFSMFSDEVKVGKDSFDDLIIEGRLPQSKDELIITSRSKTEFSLNLDDIVTIKQSVDNYENPSNDEIFSEARIVGIMAGSSNGIDFTGALRQYYPSDSNDNWKTLYIKFKPGTKNIEKIMEPIGKEFDPSLPNHDGIRILRYNETYNTILGMQFKLDTTKVILGVASAVFIVLLSLATFSLITNAFYNNIQTQVHDYGLLRSIGATKKQLKSMIRFEGYILLSIGLAFGIGVGFGIGKLLLNYINSIFSFSNQAFGTTINWVFSPVLPWQGILIITVFSFILVSFPLNHSIKKLFKMTSIDAIRENNRYVRNKLKIYSRNLSKSLAKQYSISEKSKFRGIKISLTITIVIFITTMSFIKIGFSNMGEYNTSKYNVEVAPQHFYAASLDSFNKKNEEMRHILEKDSNTKIYLIFSQYNISIRDKNFDPLKIYKEVPQNNSANSDIIKLLIMDDHSFDIVRNSLDIQEKNIDSILVNYGTIYDFDRVSSDHTYEGIYFDFDSTESLYIGESVYNDKNPDSYIFNPIFEIPVDAVIARELPDFDSLSYPYIIVNSDSVRFNAIQESLLKSEAAHLNRFAAIVQTHDSFETVKLFDSEDYYISNQDVDKAIPKLIEKTITNILVSIMTFITLVCLLNVVNISLTNLNTRKRELAALRSVGMSQKQVQKMLFYESVRLAWNPLIMGTLIGIFASYSIIAIVNLFIINGQPIAFSIDIRAILISWCILLLLIVSNTIITIVKSRNHSIIESLRNL</sequence>
<feature type="transmembrane region" description="Helical" evidence="7">
    <location>
        <begin position="823"/>
        <end position="846"/>
    </location>
</feature>
<feature type="transmembrane region" description="Helical" evidence="7">
    <location>
        <begin position="20"/>
        <end position="44"/>
    </location>
</feature>
<dbReference type="PANTHER" id="PTHR30572">
    <property type="entry name" value="MEMBRANE COMPONENT OF TRANSPORTER-RELATED"/>
    <property type="match status" value="1"/>
</dbReference>
<evidence type="ECO:0000256" key="6">
    <source>
        <dbReference type="ARBA" id="ARBA00038076"/>
    </source>
</evidence>
<evidence type="ECO:0000256" key="1">
    <source>
        <dbReference type="ARBA" id="ARBA00004651"/>
    </source>
</evidence>
<evidence type="ECO:0000256" key="7">
    <source>
        <dbReference type="SAM" id="Phobius"/>
    </source>
</evidence>
<keyword evidence="10" id="KW-1185">Reference proteome</keyword>
<dbReference type="GO" id="GO:0005886">
    <property type="term" value="C:plasma membrane"/>
    <property type="evidence" value="ECO:0007669"/>
    <property type="project" value="UniProtKB-SubCell"/>
</dbReference>
<dbReference type="Pfam" id="PF02687">
    <property type="entry name" value="FtsX"/>
    <property type="match status" value="2"/>
</dbReference>
<evidence type="ECO:0000256" key="5">
    <source>
        <dbReference type="ARBA" id="ARBA00023136"/>
    </source>
</evidence>
<dbReference type="GO" id="GO:0022857">
    <property type="term" value="F:transmembrane transporter activity"/>
    <property type="evidence" value="ECO:0007669"/>
    <property type="project" value="TreeGrafter"/>
</dbReference>
<dbReference type="EMBL" id="CP060715">
    <property type="protein sequence ID" value="QNN61203.1"/>
    <property type="molecule type" value="Genomic_DNA"/>
</dbReference>
<organism evidence="9 10">
    <name type="scientific">Erysipelothrix inopinata</name>
    <dbReference type="NCBI Taxonomy" id="225084"/>
    <lineage>
        <taxon>Bacteria</taxon>
        <taxon>Bacillati</taxon>
        <taxon>Bacillota</taxon>
        <taxon>Erysipelotrichia</taxon>
        <taxon>Erysipelotrichales</taxon>
        <taxon>Erysipelotrichaceae</taxon>
        <taxon>Erysipelothrix</taxon>
    </lineage>
</organism>
<dbReference type="Proteomes" id="UP000515928">
    <property type="component" value="Chromosome"/>
</dbReference>
<evidence type="ECO:0000256" key="2">
    <source>
        <dbReference type="ARBA" id="ARBA00022475"/>
    </source>
</evidence>
<evidence type="ECO:0000313" key="9">
    <source>
        <dbReference type="EMBL" id="QNN61203.1"/>
    </source>
</evidence>
<accession>A0A7G9S028</accession>
<dbReference type="InterPro" id="IPR050250">
    <property type="entry name" value="Macrolide_Exporter_MacB"/>
</dbReference>
<evidence type="ECO:0000313" key="10">
    <source>
        <dbReference type="Proteomes" id="UP000515928"/>
    </source>
</evidence>
<comment type="subcellular location">
    <subcellularLocation>
        <location evidence="1">Cell membrane</location>
        <topology evidence="1">Multi-pass membrane protein</topology>
    </subcellularLocation>
</comment>
<protein>
    <submittedName>
        <fullName evidence="9">ABC transporter permease</fullName>
    </submittedName>
</protein>
<gene>
    <name evidence="9" type="ORF">H9L01_02215</name>
</gene>
<dbReference type="AlphaFoldDB" id="A0A7G9S028"/>
<feature type="transmembrane region" description="Helical" evidence="7">
    <location>
        <begin position="380"/>
        <end position="398"/>
    </location>
</feature>
<comment type="similarity">
    <text evidence="6">Belongs to the ABC-4 integral membrane protein family.</text>
</comment>
<dbReference type="PANTHER" id="PTHR30572:SF4">
    <property type="entry name" value="ABC TRANSPORTER PERMEASE YTRF"/>
    <property type="match status" value="1"/>
</dbReference>
<name>A0A7G9S028_9FIRM</name>
<dbReference type="KEGG" id="eio:H9L01_02215"/>
<evidence type="ECO:0000256" key="4">
    <source>
        <dbReference type="ARBA" id="ARBA00022989"/>
    </source>
</evidence>
<keyword evidence="4 7" id="KW-1133">Transmembrane helix</keyword>
<keyword evidence="5 7" id="KW-0472">Membrane</keyword>
<feature type="transmembrane region" description="Helical" evidence="7">
    <location>
        <begin position="272"/>
        <end position="293"/>
    </location>
</feature>
<feature type="domain" description="ABC3 transporter permease C-terminal" evidence="8">
    <location>
        <begin position="280"/>
        <end position="402"/>
    </location>
</feature>
<keyword evidence="3 7" id="KW-0812">Transmembrane</keyword>
<reference evidence="9 10" key="1">
    <citation type="submission" date="2020-08" db="EMBL/GenBank/DDBJ databases">
        <title>Genome sequence of Erysipelothrix inopinata DSM 15511T.</title>
        <authorList>
            <person name="Hyun D.-W."/>
            <person name="Bae J.-W."/>
        </authorList>
    </citation>
    <scope>NUCLEOTIDE SEQUENCE [LARGE SCALE GENOMIC DNA]</scope>
    <source>
        <strain evidence="9 10">DSM 15511</strain>
    </source>
</reference>
<proteinExistence type="inferred from homology"/>
<feature type="transmembrane region" description="Helical" evidence="7">
    <location>
        <begin position="729"/>
        <end position="750"/>
    </location>
</feature>
<feature type="transmembrane region" description="Helical" evidence="7">
    <location>
        <begin position="784"/>
        <end position="811"/>
    </location>
</feature>
<feature type="transmembrane region" description="Helical" evidence="7">
    <location>
        <begin position="453"/>
        <end position="473"/>
    </location>
</feature>
<evidence type="ECO:0000259" key="8">
    <source>
        <dbReference type="Pfam" id="PF02687"/>
    </source>
</evidence>